<evidence type="ECO:0000313" key="2">
    <source>
        <dbReference type="EMBL" id="UJF34874.1"/>
    </source>
</evidence>
<dbReference type="RefSeq" id="WP_235121447.1">
    <property type="nucleotide sequence ID" value="NZ_CP090978.1"/>
</dbReference>
<evidence type="ECO:0000256" key="1">
    <source>
        <dbReference type="SAM" id="SignalP"/>
    </source>
</evidence>
<protein>
    <submittedName>
        <fullName evidence="2">Uncharacterized protein</fullName>
    </submittedName>
</protein>
<sequence>MKHRWAVKSMSMVSCSALLAGVLSAPLTQIAYADTAPAATSFFYLFRGWGYAANMGQHNGNR</sequence>
<feature type="chain" id="PRO_5045070781" evidence="1">
    <location>
        <begin position="34"/>
        <end position="62"/>
    </location>
</feature>
<accession>A0ABY3SLE2</accession>
<feature type="signal peptide" evidence="1">
    <location>
        <begin position="1"/>
        <end position="33"/>
    </location>
</feature>
<name>A0ABY3SLE2_9BACL</name>
<keyword evidence="3" id="KW-1185">Reference proteome</keyword>
<evidence type="ECO:0000313" key="3">
    <source>
        <dbReference type="Proteomes" id="UP001649230"/>
    </source>
</evidence>
<proteinExistence type="predicted"/>
<organism evidence="2 3">
    <name type="scientific">Paenibacillus hexagrammi</name>
    <dbReference type="NCBI Taxonomy" id="2908839"/>
    <lineage>
        <taxon>Bacteria</taxon>
        <taxon>Bacillati</taxon>
        <taxon>Bacillota</taxon>
        <taxon>Bacilli</taxon>
        <taxon>Bacillales</taxon>
        <taxon>Paenibacillaceae</taxon>
        <taxon>Paenibacillus</taxon>
    </lineage>
</organism>
<gene>
    <name evidence="2" type="ORF">L0M14_06895</name>
</gene>
<reference evidence="2 3" key="1">
    <citation type="journal article" date="2024" name="Int. J. Syst. Evol. Microbiol.">
        <title>Paenibacillus hexagrammi sp. nov., a novel bacterium isolated from the gut content of Hexagrammos agrammus.</title>
        <authorList>
            <person name="Jung H.K."/>
            <person name="Kim D.G."/>
            <person name="Zin H."/>
            <person name="Park J."/>
            <person name="Jung H."/>
            <person name="Kim Y.O."/>
            <person name="Kong H.J."/>
            <person name="Kim J.W."/>
            <person name="Kim Y.S."/>
        </authorList>
    </citation>
    <scope>NUCLEOTIDE SEQUENCE [LARGE SCALE GENOMIC DNA]</scope>
    <source>
        <strain evidence="2 3">YPD9-1</strain>
    </source>
</reference>
<keyword evidence="1" id="KW-0732">Signal</keyword>
<dbReference type="Proteomes" id="UP001649230">
    <property type="component" value="Chromosome"/>
</dbReference>
<dbReference type="EMBL" id="CP090978">
    <property type="protein sequence ID" value="UJF34874.1"/>
    <property type="molecule type" value="Genomic_DNA"/>
</dbReference>